<sequence length="254" mass="28645">MATAPQTTSVLSASPKPAGSVQAAQEFFSISEPVDWVLLDEATDSMKLFALRTLNPTFDSMTSYRALRVMWLERPTLSLATLTVYNPLLIENFSKHVLVHMGAWRSWHFPSYEPTRRFNRFKLTMFWRPEGDVVLTRGEEPSISDLHQGRPRARGSWRAIYIANKPVLSSRAYSLNINYDSLMWRADAVALWEREEPIKAIDKMLDLYAAFDALDATRNSILLYATRDALGPPPPVRMAGNDGSGSRDSGAGWM</sequence>
<gene>
    <name evidence="2" type="ORF">B0A48_14293</name>
</gene>
<accession>A0A1V8SJW4</accession>
<proteinExistence type="predicted"/>
<evidence type="ECO:0000313" key="2">
    <source>
        <dbReference type="EMBL" id="OQN99317.1"/>
    </source>
</evidence>
<name>A0A1V8SJW4_9PEZI</name>
<reference evidence="3" key="1">
    <citation type="submission" date="2017-03" db="EMBL/GenBank/DDBJ databases">
        <title>Genomes of endolithic fungi from Antarctica.</title>
        <authorList>
            <person name="Coleine C."/>
            <person name="Masonjones S."/>
            <person name="Stajich J.E."/>
        </authorList>
    </citation>
    <scope>NUCLEOTIDE SEQUENCE [LARGE SCALE GENOMIC DNA]</scope>
    <source>
        <strain evidence="3">CCFEE 5527</strain>
    </source>
</reference>
<evidence type="ECO:0000256" key="1">
    <source>
        <dbReference type="SAM" id="MobiDB-lite"/>
    </source>
</evidence>
<dbReference type="InParanoid" id="A0A1V8SJW4"/>
<dbReference type="EMBL" id="NAJO01000040">
    <property type="protein sequence ID" value="OQN99317.1"/>
    <property type="molecule type" value="Genomic_DNA"/>
</dbReference>
<protein>
    <submittedName>
        <fullName evidence="2">Uncharacterized protein</fullName>
    </submittedName>
</protein>
<organism evidence="2 3">
    <name type="scientific">Cryoendolithus antarcticus</name>
    <dbReference type="NCBI Taxonomy" id="1507870"/>
    <lineage>
        <taxon>Eukaryota</taxon>
        <taxon>Fungi</taxon>
        <taxon>Dikarya</taxon>
        <taxon>Ascomycota</taxon>
        <taxon>Pezizomycotina</taxon>
        <taxon>Dothideomycetes</taxon>
        <taxon>Dothideomycetidae</taxon>
        <taxon>Cladosporiales</taxon>
        <taxon>Cladosporiaceae</taxon>
        <taxon>Cryoendolithus</taxon>
    </lineage>
</organism>
<feature type="region of interest" description="Disordered" evidence="1">
    <location>
        <begin position="233"/>
        <end position="254"/>
    </location>
</feature>
<keyword evidence="3" id="KW-1185">Reference proteome</keyword>
<dbReference type="AlphaFoldDB" id="A0A1V8SJW4"/>
<evidence type="ECO:0000313" key="3">
    <source>
        <dbReference type="Proteomes" id="UP000192596"/>
    </source>
</evidence>
<comment type="caution">
    <text evidence="2">The sequence shown here is derived from an EMBL/GenBank/DDBJ whole genome shotgun (WGS) entry which is preliminary data.</text>
</comment>
<dbReference type="Proteomes" id="UP000192596">
    <property type="component" value="Unassembled WGS sequence"/>
</dbReference>